<dbReference type="Gene3D" id="3.40.50.720">
    <property type="entry name" value="NAD(P)-binding Rossmann-like Domain"/>
    <property type="match status" value="1"/>
</dbReference>
<evidence type="ECO:0000313" key="3">
    <source>
        <dbReference type="Proteomes" id="UP000184334"/>
    </source>
</evidence>
<dbReference type="Proteomes" id="UP000184334">
    <property type="component" value="Unassembled WGS sequence"/>
</dbReference>
<dbReference type="PRINTS" id="PR00080">
    <property type="entry name" value="SDRFAMILY"/>
</dbReference>
<name>A0A1M4Y950_MARH1</name>
<dbReference type="RefSeq" id="WP_072865264.1">
    <property type="nucleotide sequence ID" value="NZ_FQUI01000029.1"/>
</dbReference>
<keyword evidence="3" id="KW-1185">Reference proteome</keyword>
<dbReference type="PANTHER" id="PTHR42879">
    <property type="entry name" value="3-OXOACYL-(ACYL-CARRIER-PROTEIN) REDUCTASE"/>
    <property type="match status" value="1"/>
</dbReference>
<dbReference type="EMBL" id="FQUI01000029">
    <property type="protein sequence ID" value="SHF02169.1"/>
    <property type="molecule type" value="Genomic_DNA"/>
</dbReference>
<dbReference type="AlphaFoldDB" id="A0A1M4Y950"/>
<sequence length="254" mass="29234">MKKNILLTGATGKLGQNIIKILYNEKKYKIIGVSSNHEKIKQIRKIYPNVFWLKCDLKYKDEIESLYNKIIKDYNKIDILINNAAIDIDKPFLETNLEEFEKLWKVNLVAPYLLIKLFLPKMILNRYGTILNISSTLSVRTIPNATEYSMSKAALCSLTRSIAVEFGKYNINSICLNISGMKGKLKDVNDTSDILQSSDDNNYDDWKVKKDKIPLRRRGNFQEYSEIIKFLISEKAKYINGESIFVDGGINAQQ</sequence>
<accession>A0A1M4Y950</accession>
<dbReference type="InterPro" id="IPR050259">
    <property type="entry name" value="SDR"/>
</dbReference>
<dbReference type="InterPro" id="IPR002347">
    <property type="entry name" value="SDR_fam"/>
</dbReference>
<dbReference type="PROSITE" id="PS00061">
    <property type="entry name" value="ADH_SHORT"/>
    <property type="match status" value="1"/>
</dbReference>
<dbReference type="InterPro" id="IPR020904">
    <property type="entry name" value="Sc_DH/Rdtase_CS"/>
</dbReference>
<dbReference type="CDD" id="cd05233">
    <property type="entry name" value="SDR_c"/>
    <property type="match status" value="1"/>
</dbReference>
<proteinExistence type="inferred from homology"/>
<dbReference type="STRING" id="1122195.SAMN02745164_01619"/>
<evidence type="ECO:0000256" key="1">
    <source>
        <dbReference type="ARBA" id="ARBA00006484"/>
    </source>
</evidence>
<organism evidence="2 3">
    <name type="scientific">Marinitoga hydrogenitolerans (strain DSM 16785 / JCM 12826 / AT1271)</name>
    <dbReference type="NCBI Taxonomy" id="1122195"/>
    <lineage>
        <taxon>Bacteria</taxon>
        <taxon>Thermotogati</taxon>
        <taxon>Thermotogota</taxon>
        <taxon>Thermotogae</taxon>
        <taxon>Petrotogales</taxon>
        <taxon>Petrotogaceae</taxon>
        <taxon>Marinitoga</taxon>
    </lineage>
</organism>
<dbReference type="PANTHER" id="PTHR42879:SF2">
    <property type="entry name" value="3-OXOACYL-[ACYL-CARRIER-PROTEIN] REDUCTASE FABG"/>
    <property type="match status" value="1"/>
</dbReference>
<evidence type="ECO:0000313" key="2">
    <source>
        <dbReference type="EMBL" id="SHF02169.1"/>
    </source>
</evidence>
<gene>
    <name evidence="2" type="ORF">SAMN02745164_01619</name>
</gene>
<reference evidence="2" key="1">
    <citation type="submission" date="2016-11" db="EMBL/GenBank/DDBJ databases">
        <authorList>
            <person name="Varghese N."/>
            <person name="Submissions S."/>
        </authorList>
    </citation>
    <scope>NUCLEOTIDE SEQUENCE [LARGE SCALE GENOMIC DNA]</scope>
    <source>
        <strain evidence="2">DSM 16785</strain>
    </source>
</reference>
<dbReference type="PRINTS" id="PR00081">
    <property type="entry name" value="GDHRDH"/>
</dbReference>
<dbReference type="SUPFAM" id="SSF51735">
    <property type="entry name" value="NAD(P)-binding Rossmann-fold domains"/>
    <property type="match status" value="1"/>
</dbReference>
<protein>
    <submittedName>
        <fullName evidence="2">3-oxoacyl-[acyl-carrier protein] reductase</fullName>
    </submittedName>
</protein>
<dbReference type="OrthoDB" id="9803333at2"/>
<dbReference type="Pfam" id="PF13561">
    <property type="entry name" value="adh_short_C2"/>
    <property type="match status" value="1"/>
</dbReference>
<comment type="caution">
    <text evidence="2">The sequence shown here is derived from an EMBL/GenBank/DDBJ whole genome shotgun (WGS) entry which is preliminary data.</text>
</comment>
<comment type="similarity">
    <text evidence="1">Belongs to the short-chain dehydrogenases/reductases (SDR) family.</text>
</comment>
<dbReference type="GO" id="GO:0032787">
    <property type="term" value="P:monocarboxylic acid metabolic process"/>
    <property type="evidence" value="ECO:0007669"/>
    <property type="project" value="UniProtKB-ARBA"/>
</dbReference>
<dbReference type="InterPro" id="IPR036291">
    <property type="entry name" value="NAD(P)-bd_dom_sf"/>
</dbReference>